<proteinExistence type="predicted"/>
<feature type="region of interest" description="Disordered" evidence="1">
    <location>
        <begin position="279"/>
        <end position="350"/>
    </location>
</feature>
<feature type="compositionally biased region" description="Polar residues" evidence="1">
    <location>
        <begin position="28"/>
        <end position="38"/>
    </location>
</feature>
<evidence type="ECO:0000313" key="2">
    <source>
        <dbReference type="EMBL" id="KAA8651282.1"/>
    </source>
</evidence>
<dbReference type="VEuPathDB" id="FungiDB:EYZ11_009187"/>
<dbReference type="AlphaFoldDB" id="A0A5M9MVX4"/>
<feature type="region of interest" description="Disordered" evidence="1">
    <location>
        <begin position="81"/>
        <end position="247"/>
    </location>
</feature>
<feature type="compositionally biased region" description="Low complexity" evidence="1">
    <location>
        <begin position="156"/>
        <end position="173"/>
    </location>
</feature>
<feature type="compositionally biased region" description="Polar residues" evidence="1">
    <location>
        <begin position="211"/>
        <end position="223"/>
    </location>
</feature>
<feature type="region of interest" description="Disordered" evidence="1">
    <location>
        <begin position="415"/>
        <end position="434"/>
    </location>
</feature>
<dbReference type="EMBL" id="QUQM01000002">
    <property type="protein sequence ID" value="KAA8651282.1"/>
    <property type="molecule type" value="Genomic_DNA"/>
</dbReference>
<name>A0A5M9MVX4_9EURO</name>
<reference evidence="2 3" key="1">
    <citation type="submission" date="2019-08" db="EMBL/GenBank/DDBJ databases">
        <title>The genome sequence of a newly discovered highly antifungal drug resistant Aspergillus species, Aspergillus tanneri NIH 1004.</title>
        <authorList>
            <person name="Mounaud S."/>
            <person name="Singh I."/>
            <person name="Joardar V."/>
            <person name="Pakala S."/>
            <person name="Pakala S."/>
            <person name="Venepally P."/>
            <person name="Chung J.K."/>
            <person name="Losada L."/>
            <person name="Nierman W.C."/>
        </authorList>
    </citation>
    <scope>NUCLEOTIDE SEQUENCE [LARGE SCALE GENOMIC DNA]</scope>
    <source>
        <strain evidence="2 3">NIH1004</strain>
    </source>
</reference>
<dbReference type="RefSeq" id="XP_033430643.1">
    <property type="nucleotide sequence ID" value="XM_033564886.1"/>
</dbReference>
<feature type="compositionally biased region" description="Polar residues" evidence="1">
    <location>
        <begin position="139"/>
        <end position="155"/>
    </location>
</feature>
<evidence type="ECO:0000313" key="3">
    <source>
        <dbReference type="Proteomes" id="UP000324241"/>
    </source>
</evidence>
<evidence type="ECO:0000256" key="1">
    <source>
        <dbReference type="SAM" id="MobiDB-lite"/>
    </source>
</evidence>
<feature type="region of interest" description="Disordered" evidence="1">
    <location>
        <begin position="496"/>
        <end position="540"/>
    </location>
</feature>
<accession>A0A5M9MVX4</accession>
<comment type="caution">
    <text evidence="2">The sequence shown here is derived from an EMBL/GenBank/DDBJ whole genome shotgun (WGS) entry which is preliminary data.</text>
</comment>
<dbReference type="GeneID" id="54322865"/>
<organism evidence="2 3">
    <name type="scientific">Aspergillus tanneri</name>
    <dbReference type="NCBI Taxonomy" id="1220188"/>
    <lineage>
        <taxon>Eukaryota</taxon>
        <taxon>Fungi</taxon>
        <taxon>Dikarya</taxon>
        <taxon>Ascomycota</taxon>
        <taxon>Pezizomycotina</taxon>
        <taxon>Eurotiomycetes</taxon>
        <taxon>Eurotiomycetidae</taxon>
        <taxon>Eurotiales</taxon>
        <taxon>Aspergillaceae</taxon>
        <taxon>Aspergillus</taxon>
        <taxon>Aspergillus subgen. Circumdati</taxon>
    </lineage>
</organism>
<sequence>MSQYQAYNPQGPDRRCTYQAPRLYAASTNIAPQSNSSFPCPLPPTYRHSNSFSAYPNGSIHGPPSINMRDRSSIHQFLPASLLPGGEITPSSHQSSPSLSISGPIDELVPQTHERSNSSSSHPMQLQPGGSGAPPSHEAASSRTSQELHLHTGTTSLSSQHSPSSVTGGSPSPVQHPSSLHPRGESISSSRQHSPSPSFSSAYPAPLQIRHPSTSSYQHSPAPSFSGDYPPSQGPPSNLSQQQSEERLLQETLEGAAIADGSGIRFYAAPAHTAQAPVEDTTTVHGPNGRSYTAASATPSPVDTTPEQEPIGDSTSMEGPNARSYTARPAAADTHPHAMENTTTVDGPNAKIYNALPPPTTEIHSVQAPLNDSIAVNNHHALSPQTDTYPAQAPIENPTTVHDLNIRFYNALPPPTIETNNQKQMEGPRTVRGPNTRIYHALPPPEIHPTHMPTDNGTAAQDSNARYFSAASDGYPPPIYTTLPNSNTRYYSTAPKEYHYPVPDTSLDPNTRFYDTPDAYPPPPRSTKPTQLALTQKIKK</sequence>
<feature type="compositionally biased region" description="Polar residues" evidence="1">
    <location>
        <begin position="280"/>
        <end position="318"/>
    </location>
</feature>
<protein>
    <submittedName>
        <fullName evidence="2">Uncharacterized protein</fullName>
    </submittedName>
</protein>
<gene>
    <name evidence="2" type="ORF">ATNIH1004_000163</name>
</gene>
<feature type="region of interest" description="Disordered" evidence="1">
    <location>
        <begin position="28"/>
        <end position="54"/>
    </location>
</feature>
<feature type="compositionally biased region" description="Low complexity" evidence="1">
    <location>
        <begin position="186"/>
        <end position="206"/>
    </location>
</feature>
<feature type="compositionally biased region" description="Low complexity" evidence="1">
    <location>
        <begin position="88"/>
        <end position="105"/>
    </location>
</feature>
<dbReference type="Proteomes" id="UP000324241">
    <property type="component" value="Unassembled WGS sequence"/>
</dbReference>